<evidence type="ECO:0000256" key="7">
    <source>
        <dbReference type="HAMAP-Rule" id="MF_01116"/>
    </source>
</evidence>
<feature type="binding site" evidence="7">
    <location>
        <position position="118"/>
    </location>
    <ligand>
        <name>S-adenosyl-L-methionine</name>
        <dbReference type="ChEBI" id="CHEBI:59789"/>
    </ligand>
</feature>
<dbReference type="NCBIfam" id="NF002621">
    <property type="entry name" value="PRK02287.1"/>
    <property type="match status" value="1"/>
</dbReference>
<keyword evidence="5 7" id="KW-0808">Transferase</keyword>
<organism evidence="10 11">
    <name type="scientific">Halopelagius fulvigenes</name>
    <dbReference type="NCBI Taxonomy" id="1198324"/>
    <lineage>
        <taxon>Archaea</taxon>
        <taxon>Methanobacteriati</taxon>
        <taxon>Methanobacteriota</taxon>
        <taxon>Stenosarchaea group</taxon>
        <taxon>Halobacteria</taxon>
        <taxon>Halobacteriales</taxon>
        <taxon>Haloferacaceae</taxon>
    </lineage>
</organism>
<evidence type="ECO:0000256" key="4">
    <source>
        <dbReference type="ARBA" id="ARBA00022552"/>
    </source>
</evidence>
<dbReference type="EC" id="2.5.1.157" evidence="7"/>
<keyword evidence="2 7" id="KW-0963">Cytoplasm</keyword>
<dbReference type="InterPro" id="IPR007177">
    <property type="entry name" value="Tsr3_C"/>
</dbReference>
<evidence type="ECO:0000256" key="1">
    <source>
        <dbReference type="ARBA" id="ARBA00014114"/>
    </source>
</evidence>
<keyword evidence="3 7" id="KW-0690">Ribosome biogenesis</keyword>
<dbReference type="GO" id="GO:1904047">
    <property type="term" value="F:S-adenosyl-L-methionine binding"/>
    <property type="evidence" value="ECO:0007669"/>
    <property type="project" value="UniProtKB-UniRule"/>
</dbReference>
<feature type="domain" description="RNase L inhibitor RLI-like possible metal-binding" evidence="9">
    <location>
        <begin position="17"/>
        <end position="49"/>
    </location>
</feature>
<feature type="binding site" evidence="7">
    <location>
        <position position="78"/>
    </location>
    <ligand>
        <name>S-adenosyl-L-methionine</name>
        <dbReference type="ChEBI" id="CHEBI:59789"/>
    </ligand>
</feature>
<keyword evidence="11" id="KW-1185">Reference proteome</keyword>
<dbReference type="InterPro" id="IPR022968">
    <property type="entry name" value="Tsr3-like"/>
</dbReference>
<sequence>MTADADADGTRDRSAYELHVRYEGDDDPNKCTARKLAKFDLAELHRSDRATPYGVVLNPHAERALSPADGGASNLVALDCSWGSAGEAMFSLPGDHRALPYLVAANPVNFGRPMRLTTVEALAAALCIFGRRDRAEGILSKFTWGHTFLELNEEPLRRYAACEDSTEVVEVQREYLDRGREE</sequence>
<evidence type="ECO:0000256" key="6">
    <source>
        <dbReference type="ARBA" id="ARBA00022691"/>
    </source>
</evidence>
<dbReference type="PANTHER" id="PTHR20426:SF0">
    <property type="entry name" value="18S RRNA AMINOCARBOXYPROPYLTRANSFERASE"/>
    <property type="match status" value="1"/>
</dbReference>
<evidence type="ECO:0000256" key="3">
    <source>
        <dbReference type="ARBA" id="ARBA00022517"/>
    </source>
</evidence>
<dbReference type="GO" id="GO:0005737">
    <property type="term" value="C:cytoplasm"/>
    <property type="evidence" value="ECO:0007669"/>
    <property type="project" value="UniProtKB-SubCell"/>
</dbReference>
<protein>
    <recommendedName>
        <fullName evidence="1 7">16S rRNA aminocarboxypropyltransferase</fullName>
        <ecNumber evidence="7">2.5.1.157</ecNumber>
    </recommendedName>
</protein>
<dbReference type="EMBL" id="JBHSXH010000009">
    <property type="protein sequence ID" value="MFC6824009.1"/>
    <property type="molecule type" value="Genomic_DNA"/>
</dbReference>
<evidence type="ECO:0000259" key="9">
    <source>
        <dbReference type="Pfam" id="PF04068"/>
    </source>
</evidence>
<keyword evidence="4 7" id="KW-0698">rRNA processing</keyword>
<keyword evidence="6 7" id="KW-0949">S-adenosyl-L-methionine</keyword>
<dbReference type="InterPro" id="IPR007209">
    <property type="entry name" value="RNaseL-inhib-like_metal-bd_dom"/>
</dbReference>
<dbReference type="Pfam" id="PF04034">
    <property type="entry name" value="Ribo_biogen_C"/>
    <property type="match status" value="1"/>
</dbReference>
<evidence type="ECO:0000259" key="8">
    <source>
        <dbReference type="Pfam" id="PF04034"/>
    </source>
</evidence>
<dbReference type="PANTHER" id="PTHR20426">
    <property type="entry name" value="RIBOSOME BIOGENESIS PROTEIN TSR3 HOMOLOG"/>
    <property type="match status" value="1"/>
</dbReference>
<feature type="binding site" evidence="7">
    <location>
        <position position="32"/>
    </location>
    <ligand>
        <name>S-adenosyl-L-methionine</name>
        <dbReference type="ChEBI" id="CHEBI:59789"/>
    </ligand>
</feature>
<evidence type="ECO:0000313" key="11">
    <source>
        <dbReference type="Proteomes" id="UP001596408"/>
    </source>
</evidence>
<comment type="function">
    <text evidence="7">Aminocarboxypropyltransferase that catalyzes the aminocarboxypropyl transfer on pseudouridine corresponding to position 914 in M.jannaschii 16S rRNA. It constitutes the last step in biosynthesis of the hypermodified N1-methyl-N3-(3-amino-3-carboxypropyl) pseudouridine (m1acp3-Psi).</text>
</comment>
<comment type="catalytic activity">
    <reaction evidence="7">
        <text>an N(1)-methylpseudouridine in rRNA + S-adenosyl-L-methionine = N(1)-methyl-N(3)-[(3S)-3-amino-3-carboxypropyl]pseudouridine in rRNA + S-methyl-5'-thioadenosine + H(+)</text>
        <dbReference type="Rhea" id="RHEA:63296"/>
        <dbReference type="Rhea" id="RHEA-COMP:11634"/>
        <dbReference type="Rhea" id="RHEA-COMP:16310"/>
        <dbReference type="ChEBI" id="CHEBI:15378"/>
        <dbReference type="ChEBI" id="CHEBI:17509"/>
        <dbReference type="ChEBI" id="CHEBI:59789"/>
        <dbReference type="ChEBI" id="CHEBI:74890"/>
        <dbReference type="ChEBI" id="CHEBI:146234"/>
        <dbReference type="EC" id="2.5.1.157"/>
    </reaction>
</comment>
<comment type="subcellular location">
    <subcellularLocation>
        <location evidence="7">Cytoplasm</location>
    </subcellularLocation>
</comment>
<comment type="similarity">
    <text evidence="7">Belongs to the TDD superfamily. TSR3 family.</text>
</comment>
<dbReference type="Pfam" id="PF04068">
    <property type="entry name" value="Fer4_RLI"/>
    <property type="match status" value="1"/>
</dbReference>
<feature type="domain" description="16S/18S rRNA aminocarboxypropyltransferase Tsr3 C-terminal" evidence="8">
    <location>
        <begin position="55"/>
        <end position="176"/>
    </location>
</feature>
<proteinExistence type="inferred from homology"/>
<dbReference type="AlphaFoldDB" id="A0ABD5TUV5"/>
<evidence type="ECO:0000313" key="10">
    <source>
        <dbReference type="EMBL" id="MFC6824009.1"/>
    </source>
</evidence>
<gene>
    <name evidence="10" type="ORF">ACFQEV_03240</name>
</gene>
<evidence type="ECO:0000256" key="5">
    <source>
        <dbReference type="ARBA" id="ARBA00022679"/>
    </source>
</evidence>
<dbReference type="RefSeq" id="WP_379692588.1">
    <property type="nucleotide sequence ID" value="NZ_JBHSXH010000009.1"/>
</dbReference>
<dbReference type="Proteomes" id="UP001596408">
    <property type="component" value="Unassembled WGS sequence"/>
</dbReference>
<dbReference type="GO" id="GO:0000455">
    <property type="term" value="P:enzyme-directed rRNA pseudouridine synthesis"/>
    <property type="evidence" value="ECO:0007669"/>
    <property type="project" value="UniProtKB-UniRule"/>
</dbReference>
<evidence type="ECO:0000256" key="2">
    <source>
        <dbReference type="ARBA" id="ARBA00022490"/>
    </source>
</evidence>
<name>A0ABD5TUV5_9EURY</name>
<reference evidence="10 11" key="1">
    <citation type="journal article" date="2019" name="Int. J. Syst. Evol. Microbiol.">
        <title>The Global Catalogue of Microorganisms (GCM) 10K type strain sequencing project: providing services to taxonomists for standard genome sequencing and annotation.</title>
        <authorList>
            <consortium name="The Broad Institute Genomics Platform"/>
            <consortium name="The Broad Institute Genome Sequencing Center for Infectious Disease"/>
            <person name="Wu L."/>
            <person name="Ma J."/>
        </authorList>
    </citation>
    <scope>NUCLEOTIDE SEQUENCE [LARGE SCALE GENOMIC DNA]</scope>
    <source>
        <strain evidence="10 11">YIM 94188</strain>
    </source>
</reference>
<comment type="caution">
    <text evidence="7">Lacks conserved residue(s) required for the propagation of feature annotation.</text>
</comment>
<feature type="binding site" evidence="7">
    <location>
        <position position="99"/>
    </location>
    <ligand>
        <name>S-adenosyl-L-methionine</name>
        <dbReference type="ChEBI" id="CHEBI:59789"/>
    </ligand>
</feature>
<dbReference type="HAMAP" id="MF_01116">
    <property type="entry name" value="TSR3"/>
    <property type="match status" value="1"/>
</dbReference>
<accession>A0ABD5TUV5</accession>
<comment type="caution">
    <text evidence="10">The sequence shown here is derived from an EMBL/GenBank/DDBJ whole genome shotgun (WGS) entry which is preliminary data.</text>
</comment>
<dbReference type="GO" id="GO:0106388">
    <property type="term" value="F:rRNA small subunit aminocarboxypropyltransferase activity"/>
    <property type="evidence" value="ECO:0007669"/>
    <property type="project" value="UniProtKB-EC"/>
</dbReference>